<proteinExistence type="predicted"/>
<feature type="compositionally biased region" description="Basic residues" evidence="1">
    <location>
        <begin position="135"/>
        <end position="149"/>
    </location>
</feature>
<gene>
    <name evidence="2" type="ORF">CPLU01_11723</name>
</gene>
<reference evidence="2" key="1">
    <citation type="journal article" date="2020" name="Phytopathology">
        <title>Genome Sequence Resources of Colletotrichum truncatum, C. plurivorum, C. musicola, and C. sojae: Four Species Pathogenic to Soybean (Glycine max).</title>
        <authorList>
            <person name="Rogerio F."/>
            <person name="Boufleur T.R."/>
            <person name="Ciampi-Guillardi M."/>
            <person name="Sukno S.A."/>
            <person name="Thon M.R."/>
            <person name="Massola Junior N.S."/>
            <person name="Baroncelli R."/>
        </authorList>
    </citation>
    <scope>NUCLEOTIDE SEQUENCE</scope>
    <source>
        <strain evidence="2">LFN00145</strain>
    </source>
</reference>
<dbReference type="AlphaFoldDB" id="A0A8H6N772"/>
<keyword evidence="3" id="KW-1185">Reference proteome</keyword>
<feature type="region of interest" description="Disordered" evidence="1">
    <location>
        <begin position="62"/>
        <end position="81"/>
    </location>
</feature>
<evidence type="ECO:0000256" key="1">
    <source>
        <dbReference type="SAM" id="MobiDB-lite"/>
    </source>
</evidence>
<dbReference type="Proteomes" id="UP000654918">
    <property type="component" value="Unassembled WGS sequence"/>
</dbReference>
<evidence type="ECO:0000313" key="3">
    <source>
        <dbReference type="Proteomes" id="UP000654918"/>
    </source>
</evidence>
<accession>A0A8H6N772</accession>
<name>A0A8H6N772_9PEZI</name>
<sequence>MHLSVLDLLDRIDSTCLGLTNHYFYAIHHRRHGTVPLSARRDGPNDLEWAWRFATRPLCESSLQPDAKSGEKPASGNEETLENAEGPRCFLCGVTRCELARHVRDWMPDGLEYCAVSDRYGPLASSGVSNYCHKRSPRHPQRCGRHHPKRSDTALAEDTPIQPRRVTTDIVVDNEKHSVVVDVQELLFVSEGSLSNQCQE</sequence>
<evidence type="ECO:0000313" key="2">
    <source>
        <dbReference type="EMBL" id="KAF6822902.1"/>
    </source>
</evidence>
<protein>
    <submittedName>
        <fullName evidence="2">F-box domain-containing protein</fullName>
    </submittedName>
</protein>
<dbReference type="EMBL" id="WIGO01000225">
    <property type="protein sequence ID" value="KAF6822902.1"/>
    <property type="molecule type" value="Genomic_DNA"/>
</dbReference>
<feature type="region of interest" description="Disordered" evidence="1">
    <location>
        <begin position="135"/>
        <end position="158"/>
    </location>
</feature>
<comment type="caution">
    <text evidence="2">The sequence shown here is derived from an EMBL/GenBank/DDBJ whole genome shotgun (WGS) entry which is preliminary data.</text>
</comment>
<organism evidence="2 3">
    <name type="scientific">Colletotrichum plurivorum</name>
    <dbReference type="NCBI Taxonomy" id="2175906"/>
    <lineage>
        <taxon>Eukaryota</taxon>
        <taxon>Fungi</taxon>
        <taxon>Dikarya</taxon>
        <taxon>Ascomycota</taxon>
        <taxon>Pezizomycotina</taxon>
        <taxon>Sordariomycetes</taxon>
        <taxon>Hypocreomycetidae</taxon>
        <taxon>Glomerellales</taxon>
        <taxon>Glomerellaceae</taxon>
        <taxon>Colletotrichum</taxon>
        <taxon>Colletotrichum orchidearum species complex</taxon>
    </lineage>
</organism>